<protein>
    <recommendedName>
        <fullName evidence="2">4Fe4S-binding SPASM domain-containing protein</fullName>
    </recommendedName>
</protein>
<accession>X0VWC4</accession>
<comment type="caution">
    <text evidence="1">The sequence shown here is derived from an EMBL/GenBank/DDBJ whole genome shotgun (WGS) entry which is preliminary data.</text>
</comment>
<evidence type="ECO:0008006" key="2">
    <source>
        <dbReference type="Google" id="ProtNLM"/>
    </source>
</evidence>
<dbReference type="InterPro" id="IPR058240">
    <property type="entry name" value="rSAM_sf"/>
</dbReference>
<dbReference type="AlphaFoldDB" id="X0VWC4"/>
<evidence type="ECO:0000313" key="1">
    <source>
        <dbReference type="EMBL" id="GAG22719.1"/>
    </source>
</evidence>
<name>X0VWC4_9ZZZZ</name>
<proteinExistence type="predicted"/>
<feature type="non-terminal residue" evidence="1">
    <location>
        <position position="1"/>
    </location>
</feature>
<dbReference type="Gene3D" id="3.20.20.70">
    <property type="entry name" value="Aldolase class I"/>
    <property type="match status" value="1"/>
</dbReference>
<dbReference type="EMBL" id="BARS01030515">
    <property type="protein sequence ID" value="GAG22719.1"/>
    <property type="molecule type" value="Genomic_DNA"/>
</dbReference>
<gene>
    <name evidence="1" type="ORF">S01H1_47594</name>
</gene>
<organism evidence="1">
    <name type="scientific">marine sediment metagenome</name>
    <dbReference type="NCBI Taxonomy" id="412755"/>
    <lineage>
        <taxon>unclassified sequences</taxon>
        <taxon>metagenomes</taxon>
        <taxon>ecological metagenomes</taxon>
    </lineage>
</organism>
<reference evidence="1" key="1">
    <citation type="journal article" date="2014" name="Front. Microbiol.">
        <title>High frequency of phylogenetically diverse reductive dehalogenase-homologous genes in deep subseafloor sedimentary metagenomes.</title>
        <authorList>
            <person name="Kawai M."/>
            <person name="Futagami T."/>
            <person name="Toyoda A."/>
            <person name="Takaki Y."/>
            <person name="Nishi S."/>
            <person name="Hori S."/>
            <person name="Arai W."/>
            <person name="Tsubouchi T."/>
            <person name="Morono Y."/>
            <person name="Uchiyama I."/>
            <person name="Ito T."/>
            <person name="Fujiyama A."/>
            <person name="Inagaki F."/>
            <person name="Takami H."/>
        </authorList>
    </citation>
    <scope>NUCLEOTIDE SEQUENCE</scope>
    <source>
        <strain evidence="1">Expedition CK06-06</strain>
    </source>
</reference>
<dbReference type="InterPro" id="IPR013785">
    <property type="entry name" value="Aldolase_TIM"/>
</dbReference>
<dbReference type="SUPFAM" id="SSF102114">
    <property type="entry name" value="Radical SAM enzymes"/>
    <property type="match status" value="1"/>
</dbReference>
<sequence>GGNFKRVLKHIQTINKYKKKYRSTYPELTWQFVVFGHNEHEIPLAKKMAKSLNMSFKPKMSWDSEYSPIRNREFVKEQTGWPAVTREEYEEITKQNYSQSVCYSLWTNPRINWDGKVLGCCWNSWADFGGSAFHDGYVSAINNDKIIYARNMLLGKAEPQEGLPCTTCNLYQKMRSSGRYLSEKQIFGRHSLLYRGIRFIYYRVPGLKSLRKKISSIPSHRRVNISKHYVVD</sequence>